<keyword evidence="2" id="KW-1185">Reference proteome</keyword>
<organism evidence="1 2">
    <name type="scientific">Babesia bigemina</name>
    <dbReference type="NCBI Taxonomy" id="5866"/>
    <lineage>
        <taxon>Eukaryota</taxon>
        <taxon>Sar</taxon>
        <taxon>Alveolata</taxon>
        <taxon>Apicomplexa</taxon>
        <taxon>Aconoidasida</taxon>
        <taxon>Piroplasmida</taxon>
        <taxon>Babesiidae</taxon>
        <taxon>Babesia</taxon>
    </lineage>
</organism>
<dbReference type="EMBL" id="LK391708">
    <property type="protein sequence ID" value="CDR95714.1"/>
    <property type="molecule type" value="Genomic_DNA"/>
</dbReference>
<dbReference type="Proteomes" id="UP000033188">
    <property type="component" value="Chromosome 2"/>
</dbReference>
<dbReference type="KEGG" id="bbig:BBBOND_0208680"/>
<dbReference type="RefSeq" id="XP_012767900.1">
    <property type="nucleotide sequence ID" value="XM_012912446.1"/>
</dbReference>
<dbReference type="Pfam" id="PF23511">
    <property type="entry name" value="Microp_apicomplexa_7"/>
    <property type="match status" value="1"/>
</dbReference>
<name>A0A061D9X2_BABBI</name>
<proteinExistence type="predicted"/>
<dbReference type="GeneID" id="24564255"/>
<evidence type="ECO:0000313" key="1">
    <source>
        <dbReference type="EMBL" id="CDR95714.1"/>
    </source>
</evidence>
<dbReference type="OrthoDB" id="275715at2759"/>
<dbReference type="VEuPathDB" id="PiroplasmaDB:BBBOND_0208680"/>
<evidence type="ECO:0000313" key="2">
    <source>
        <dbReference type="Proteomes" id="UP000033188"/>
    </source>
</evidence>
<sequence>MSLQKLVGVLSRVKTAAESFRNPVFRNYFVGKAEEELSLLRERGASMPSSELESRLHSNTELEAILLRQTTVHNLYYVSDALVDK</sequence>
<dbReference type="OMA" id="NPVFRNY"/>
<accession>A0A061D9X2</accession>
<gene>
    <name evidence="1" type="ORF">BBBOND_0208680</name>
</gene>
<protein>
    <submittedName>
        <fullName evidence="1">Uncharacterized protein</fullName>
    </submittedName>
</protein>
<dbReference type="AlphaFoldDB" id="A0A061D9X2"/>
<reference evidence="2" key="1">
    <citation type="submission" date="2014-06" db="EMBL/GenBank/DDBJ databases">
        <authorList>
            <person name="Aslett M."/>
            <person name="De Silva N."/>
        </authorList>
    </citation>
    <scope>NUCLEOTIDE SEQUENCE [LARGE SCALE GENOMIC DNA]</scope>
    <source>
        <strain evidence="2">Bond</strain>
    </source>
</reference>
<dbReference type="InterPro" id="IPR056326">
    <property type="entry name" value="ISD11"/>
</dbReference>